<feature type="transmembrane region" description="Helical" evidence="7">
    <location>
        <begin position="384"/>
        <end position="405"/>
    </location>
</feature>
<feature type="transmembrane region" description="Helical" evidence="7">
    <location>
        <begin position="302"/>
        <end position="335"/>
    </location>
</feature>
<dbReference type="CDD" id="cd10336">
    <property type="entry name" value="SLC6sbd_Tyt1-Like"/>
    <property type="match status" value="1"/>
</dbReference>
<proteinExistence type="inferred from homology"/>
<dbReference type="PROSITE" id="PS00610">
    <property type="entry name" value="NA_NEUROTRAN_SYMP_1"/>
    <property type="match status" value="1"/>
</dbReference>
<keyword evidence="4 7" id="KW-1133">Transmembrane helix</keyword>
<feature type="transmembrane region" description="Helical" evidence="7">
    <location>
        <begin position="58"/>
        <end position="76"/>
    </location>
</feature>
<sequence length="452" mass="48815">MNFKLFRSSKDPVADLVPPRSLWTSQRSYILASVAGVVGLGNLWRFPYMVGENGGGTFILVYIICMLLMGIPLYIIEAGAGKMAGRGPVGTFRRVNAKWGPWFGRFLILITIAIMSYYLVISGWTLGYAVDSVGGNLKTFKDFTSGFASLWYLLIIAVPVFWILSKGLKGLEQMSRFLLPLLVLIVGGLAVYTQTLSGASEARDFYFNFDPARFMDVNTWRNAAGQAFYSLAIGMGFLIAYGSYVPKQFNMITTSAAVALTNSGISITAGLMIFPIVFTFGIAPDAGSELSFTALPRLFLEIPGGFFIGIAFYMLLMLAAFTSCVGGMAVAMVPLQDEFKMTKRKAALAVTAVVTLLGIPSALSFTPIGLSLGDRPFLEMVDQLTGSGVIVVAGIAGAALITWLLPRQSMLDSINSPNIKLGPIVFSASWIVQIGRYLPIAAALLLLTMFLV</sequence>
<dbReference type="EMBL" id="CP146612">
    <property type="protein sequence ID" value="WWX26326.1"/>
    <property type="molecule type" value="Genomic_DNA"/>
</dbReference>
<dbReference type="PANTHER" id="PTHR42948:SF1">
    <property type="entry name" value="TRANSPORTER"/>
    <property type="match status" value="1"/>
</dbReference>
<comment type="similarity">
    <text evidence="6">Belongs to the sodium:neurotransmitter symporter (SNF) (TC 2.A.22) family.</text>
</comment>
<dbReference type="Proteomes" id="UP001375370">
    <property type="component" value="Chromosome"/>
</dbReference>
<dbReference type="SUPFAM" id="SSF161070">
    <property type="entry name" value="SNF-like"/>
    <property type="match status" value="1"/>
</dbReference>
<dbReference type="NCBIfam" id="NF037979">
    <property type="entry name" value="Na_transp"/>
    <property type="match status" value="1"/>
</dbReference>
<feature type="transmembrane region" description="Helical" evidence="7">
    <location>
        <begin position="146"/>
        <end position="165"/>
    </location>
</feature>
<evidence type="ECO:0000313" key="9">
    <source>
        <dbReference type="Proteomes" id="UP001375370"/>
    </source>
</evidence>
<dbReference type="RefSeq" id="WP_338739389.1">
    <property type="nucleotide sequence ID" value="NZ_CP146612.1"/>
</dbReference>
<reference evidence="8 9" key="1">
    <citation type="submission" date="2024-03" db="EMBL/GenBank/DDBJ databases">
        <title>A Dehalogenimonas Isolated from Estuarine Sediments Dihaloeliminates Chlorinated Alkanes.</title>
        <authorList>
            <person name="Yang Y."/>
            <person name="Wang H."/>
        </authorList>
    </citation>
    <scope>NUCLEOTIDE SEQUENCE [LARGE SCALE GENOMIC DNA]</scope>
    <source>
        <strain evidence="8 9">W</strain>
    </source>
</reference>
<dbReference type="PROSITE" id="PS50267">
    <property type="entry name" value="NA_NEUROTRAN_SYMP_3"/>
    <property type="match status" value="1"/>
</dbReference>
<organism evidence="8 9">
    <name type="scientific">Candidatus Dehalogenimonas loeffleri</name>
    <dbReference type="NCBI Taxonomy" id="3127115"/>
    <lineage>
        <taxon>Bacteria</taxon>
        <taxon>Bacillati</taxon>
        <taxon>Chloroflexota</taxon>
        <taxon>Dehalococcoidia</taxon>
        <taxon>Dehalococcoidales</taxon>
        <taxon>Dehalococcoidaceae</taxon>
        <taxon>Dehalogenimonas</taxon>
    </lineage>
</organism>
<dbReference type="InterPro" id="IPR000175">
    <property type="entry name" value="Na/ntran_symport"/>
</dbReference>
<feature type="transmembrane region" description="Helical" evidence="7">
    <location>
        <begin position="425"/>
        <end position="451"/>
    </location>
</feature>
<keyword evidence="5 7" id="KW-0472">Membrane</keyword>
<protein>
    <recommendedName>
        <fullName evidence="6">Transporter</fullName>
    </recommendedName>
</protein>
<feature type="transmembrane region" description="Helical" evidence="7">
    <location>
        <begin position="29"/>
        <end position="46"/>
    </location>
</feature>
<feature type="transmembrane region" description="Helical" evidence="7">
    <location>
        <begin position="257"/>
        <end position="282"/>
    </location>
</feature>
<evidence type="ECO:0000256" key="2">
    <source>
        <dbReference type="ARBA" id="ARBA00022448"/>
    </source>
</evidence>
<keyword evidence="3 6" id="KW-0812">Transmembrane</keyword>
<dbReference type="PRINTS" id="PR00176">
    <property type="entry name" value="NANEUSMPORT"/>
</dbReference>
<dbReference type="Pfam" id="PF00209">
    <property type="entry name" value="SNF"/>
    <property type="match status" value="2"/>
</dbReference>
<evidence type="ECO:0000313" key="8">
    <source>
        <dbReference type="EMBL" id="WWX26326.1"/>
    </source>
</evidence>
<keyword evidence="6" id="KW-0769">Symport</keyword>
<comment type="subcellular location">
    <subcellularLocation>
        <location evidence="1">Membrane</location>
        <topology evidence="1">Multi-pass membrane protein</topology>
    </subcellularLocation>
</comment>
<name>A0ABZ2JB32_9CHLR</name>
<feature type="transmembrane region" description="Helical" evidence="7">
    <location>
        <begin position="227"/>
        <end position="245"/>
    </location>
</feature>
<evidence type="ECO:0000256" key="4">
    <source>
        <dbReference type="ARBA" id="ARBA00022989"/>
    </source>
</evidence>
<evidence type="ECO:0000256" key="5">
    <source>
        <dbReference type="ARBA" id="ARBA00023136"/>
    </source>
</evidence>
<feature type="transmembrane region" description="Helical" evidence="7">
    <location>
        <begin position="177"/>
        <end position="195"/>
    </location>
</feature>
<dbReference type="PANTHER" id="PTHR42948">
    <property type="entry name" value="TRANSPORTER"/>
    <property type="match status" value="1"/>
</dbReference>
<keyword evidence="9" id="KW-1185">Reference proteome</keyword>
<feature type="transmembrane region" description="Helical" evidence="7">
    <location>
        <begin position="347"/>
        <end position="372"/>
    </location>
</feature>
<dbReference type="InterPro" id="IPR037272">
    <property type="entry name" value="SNS_sf"/>
</dbReference>
<feature type="transmembrane region" description="Helical" evidence="7">
    <location>
        <begin position="102"/>
        <end position="126"/>
    </location>
</feature>
<evidence type="ECO:0000256" key="1">
    <source>
        <dbReference type="ARBA" id="ARBA00004141"/>
    </source>
</evidence>
<gene>
    <name evidence="8" type="ORF">V8247_00790</name>
</gene>
<evidence type="ECO:0000256" key="7">
    <source>
        <dbReference type="SAM" id="Phobius"/>
    </source>
</evidence>
<dbReference type="InterPro" id="IPR047218">
    <property type="entry name" value="YocR/YhdH-like"/>
</dbReference>
<keyword evidence="2 6" id="KW-0813">Transport</keyword>
<evidence type="ECO:0000256" key="6">
    <source>
        <dbReference type="RuleBase" id="RU003732"/>
    </source>
</evidence>
<accession>A0ABZ2JB32</accession>
<evidence type="ECO:0000256" key="3">
    <source>
        <dbReference type="ARBA" id="ARBA00022692"/>
    </source>
</evidence>